<comment type="similarity">
    <text evidence="2">Belongs to the ABC transporter superfamily.</text>
</comment>
<gene>
    <name evidence="9" type="ORF">ACFOJ9_01930</name>
</gene>
<dbReference type="RefSeq" id="WP_378976708.1">
    <property type="nucleotide sequence ID" value="NZ_JBHRVD010000001.1"/>
</dbReference>
<dbReference type="PANTHER" id="PTHR43166:SF35">
    <property type="entry name" value="L-CYSTINE IMPORT ATP-BINDING PROTEIN TCYN"/>
    <property type="match status" value="1"/>
</dbReference>
<keyword evidence="6 9" id="KW-0067">ATP-binding</keyword>
<evidence type="ECO:0000256" key="7">
    <source>
        <dbReference type="ARBA" id="ARBA00023136"/>
    </source>
</evidence>
<proteinExistence type="inferred from homology"/>
<dbReference type="InterPro" id="IPR030679">
    <property type="entry name" value="ABC_ATPase_HisP-typ"/>
</dbReference>
<name>A0ABV7MFL8_9HYPH</name>
<dbReference type="InterPro" id="IPR050086">
    <property type="entry name" value="MetN_ABC_transporter-like"/>
</dbReference>
<evidence type="ECO:0000313" key="9">
    <source>
        <dbReference type="EMBL" id="MFC3320611.1"/>
    </source>
</evidence>
<dbReference type="InterPro" id="IPR027417">
    <property type="entry name" value="P-loop_NTPase"/>
</dbReference>
<protein>
    <submittedName>
        <fullName evidence="9">Amino acid ABC transporter ATP-binding protein</fullName>
    </submittedName>
</protein>
<dbReference type="PROSITE" id="PS00211">
    <property type="entry name" value="ABC_TRANSPORTER_1"/>
    <property type="match status" value="1"/>
</dbReference>
<keyword evidence="7" id="KW-0472">Membrane</keyword>
<evidence type="ECO:0000256" key="6">
    <source>
        <dbReference type="ARBA" id="ARBA00022840"/>
    </source>
</evidence>
<evidence type="ECO:0000256" key="3">
    <source>
        <dbReference type="ARBA" id="ARBA00022448"/>
    </source>
</evidence>
<comment type="subcellular location">
    <subcellularLocation>
        <location evidence="1">Cell membrane</location>
        <topology evidence="1">Peripheral membrane protein</topology>
    </subcellularLocation>
</comment>
<dbReference type="Gene3D" id="3.40.50.300">
    <property type="entry name" value="P-loop containing nucleotide triphosphate hydrolases"/>
    <property type="match status" value="1"/>
</dbReference>
<dbReference type="Proteomes" id="UP001595648">
    <property type="component" value="Unassembled WGS sequence"/>
</dbReference>
<keyword evidence="4" id="KW-1003">Cell membrane</keyword>
<dbReference type="EMBL" id="JBHRVD010000001">
    <property type="protein sequence ID" value="MFC3320611.1"/>
    <property type="molecule type" value="Genomic_DNA"/>
</dbReference>
<evidence type="ECO:0000256" key="2">
    <source>
        <dbReference type="ARBA" id="ARBA00005417"/>
    </source>
</evidence>
<dbReference type="InterPro" id="IPR003439">
    <property type="entry name" value="ABC_transporter-like_ATP-bd"/>
</dbReference>
<dbReference type="SMART" id="SM00382">
    <property type="entry name" value="AAA"/>
    <property type="match status" value="1"/>
</dbReference>
<keyword evidence="5" id="KW-0547">Nucleotide-binding</keyword>
<comment type="caution">
    <text evidence="9">The sequence shown here is derived from an EMBL/GenBank/DDBJ whole genome shotgun (WGS) entry which is preliminary data.</text>
</comment>
<evidence type="ECO:0000256" key="4">
    <source>
        <dbReference type="ARBA" id="ARBA00022475"/>
    </source>
</evidence>
<dbReference type="GO" id="GO:0005524">
    <property type="term" value="F:ATP binding"/>
    <property type="evidence" value="ECO:0007669"/>
    <property type="project" value="UniProtKB-KW"/>
</dbReference>
<keyword evidence="10" id="KW-1185">Reference proteome</keyword>
<sequence length="255" mass="28255">MEVIISNEIVVINGLRKKYGHLEVLTGVDFKAHEGQVVSILGSSGSGKSTLLRCINLLEVPYAGRLRVADVDISFPLSGPAEVRKMGARLSSRTAMVFQAFNLWTHRTVLQNVIEAPIYVQGRERAEVLEEAESWLNKVGMWEKKDAWPTDLSGGQRQRAAIARALAMNPDVLLFDEPTSALDPELIGEVLRVMTKLASEGRTMLIVTHEIRFAREVSKRVVFLESGTIVADGTPDVMFSKSGHPRLLQFAERAM</sequence>
<dbReference type="Pfam" id="PF00005">
    <property type="entry name" value="ABC_tran"/>
    <property type="match status" value="1"/>
</dbReference>
<dbReference type="InterPro" id="IPR017871">
    <property type="entry name" value="ABC_transporter-like_CS"/>
</dbReference>
<organism evidence="9 10">
    <name type="scientific">Mesorhizobium cantuariense</name>
    <dbReference type="NCBI Taxonomy" id="1300275"/>
    <lineage>
        <taxon>Bacteria</taxon>
        <taxon>Pseudomonadati</taxon>
        <taxon>Pseudomonadota</taxon>
        <taxon>Alphaproteobacteria</taxon>
        <taxon>Hyphomicrobiales</taxon>
        <taxon>Phyllobacteriaceae</taxon>
        <taxon>Mesorhizobium</taxon>
    </lineage>
</organism>
<dbReference type="PIRSF" id="PIRSF039085">
    <property type="entry name" value="ABC_ATPase_HisP"/>
    <property type="match status" value="1"/>
</dbReference>
<reference evidence="10" key="1">
    <citation type="journal article" date="2019" name="Int. J. Syst. Evol. Microbiol.">
        <title>The Global Catalogue of Microorganisms (GCM) 10K type strain sequencing project: providing services to taxonomists for standard genome sequencing and annotation.</title>
        <authorList>
            <consortium name="The Broad Institute Genomics Platform"/>
            <consortium name="The Broad Institute Genome Sequencing Center for Infectious Disease"/>
            <person name="Wu L."/>
            <person name="Ma J."/>
        </authorList>
    </citation>
    <scope>NUCLEOTIDE SEQUENCE [LARGE SCALE GENOMIC DNA]</scope>
    <source>
        <strain evidence="10">ICMP 19515</strain>
    </source>
</reference>
<dbReference type="PANTHER" id="PTHR43166">
    <property type="entry name" value="AMINO ACID IMPORT ATP-BINDING PROTEIN"/>
    <property type="match status" value="1"/>
</dbReference>
<evidence type="ECO:0000256" key="5">
    <source>
        <dbReference type="ARBA" id="ARBA00022741"/>
    </source>
</evidence>
<dbReference type="PROSITE" id="PS50893">
    <property type="entry name" value="ABC_TRANSPORTER_2"/>
    <property type="match status" value="1"/>
</dbReference>
<evidence type="ECO:0000313" key="10">
    <source>
        <dbReference type="Proteomes" id="UP001595648"/>
    </source>
</evidence>
<dbReference type="InterPro" id="IPR003593">
    <property type="entry name" value="AAA+_ATPase"/>
</dbReference>
<accession>A0ABV7MFL8</accession>
<keyword evidence="3" id="KW-0813">Transport</keyword>
<feature type="domain" description="ABC transporter" evidence="8">
    <location>
        <begin position="10"/>
        <end position="251"/>
    </location>
</feature>
<evidence type="ECO:0000259" key="8">
    <source>
        <dbReference type="PROSITE" id="PS50893"/>
    </source>
</evidence>
<dbReference type="SUPFAM" id="SSF52540">
    <property type="entry name" value="P-loop containing nucleoside triphosphate hydrolases"/>
    <property type="match status" value="1"/>
</dbReference>
<evidence type="ECO:0000256" key="1">
    <source>
        <dbReference type="ARBA" id="ARBA00004202"/>
    </source>
</evidence>